<dbReference type="InterPro" id="IPR027443">
    <property type="entry name" value="IPNS-like_sf"/>
</dbReference>
<dbReference type="InterPro" id="IPR050231">
    <property type="entry name" value="Iron_ascorbate_oxido_reductase"/>
</dbReference>
<dbReference type="OMA" id="FCDAMNG"/>
<dbReference type="OrthoDB" id="288590at2759"/>
<proteinExistence type="inferred from homology"/>
<evidence type="ECO:0000256" key="2">
    <source>
        <dbReference type="ARBA" id="ARBA00022723"/>
    </source>
</evidence>
<dbReference type="PROSITE" id="PS51471">
    <property type="entry name" value="FE2OG_OXY"/>
    <property type="match status" value="1"/>
</dbReference>
<reference evidence="10" key="1">
    <citation type="journal article" date="2017" name="Nat. Commun.">
        <title>The asparagus genome sheds light on the origin and evolution of a young Y chromosome.</title>
        <authorList>
            <person name="Harkess A."/>
            <person name="Zhou J."/>
            <person name="Xu C."/>
            <person name="Bowers J.E."/>
            <person name="Van der Hulst R."/>
            <person name="Ayyampalayam S."/>
            <person name="Mercati F."/>
            <person name="Riccardi P."/>
            <person name="McKain M.R."/>
            <person name="Kakrana A."/>
            <person name="Tang H."/>
            <person name="Ray J."/>
            <person name="Groenendijk J."/>
            <person name="Arikit S."/>
            <person name="Mathioni S.M."/>
            <person name="Nakano M."/>
            <person name="Shan H."/>
            <person name="Telgmann-Rauber A."/>
            <person name="Kanno A."/>
            <person name="Yue Z."/>
            <person name="Chen H."/>
            <person name="Li W."/>
            <person name="Chen Y."/>
            <person name="Xu X."/>
            <person name="Zhang Y."/>
            <person name="Luo S."/>
            <person name="Chen H."/>
            <person name="Gao J."/>
            <person name="Mao Z."/>
            <person name="Pires J.C."/>
            <person name="Luo M."/>
            <person name="Kudrna D."/>
            <person name="Wing R.A."/>
            <person name="Meyers B.C."/>
            <person name="Yi K."/>
            <person name="Kong H."/>
            <person name="Lavrijsen P."/>
            <person name="Sunseri F."/>
            <person name="Falavigna A."/>
            <person name="Ye Y."/>
            <person name="Leebens-Mack J.H."/>
            <person name="Chen G."/>
        </authorList>
    </citation>
    <scope>NUCLEOTIDE SEQUENCE [LARGE SCALE GENOMIC DNA]</scope>
    <source>
        <strain evidence="10">cv. DH0086</strain>
    </source>
</reference>
<keyword evidence="10" id="KW-1185">Reference proteome</keyword>
<protein>
    <recommendedName>
        <fullName evidence="8">Fe2OG dioxygenase domain-containing protein</fullName>
    </recommendedName>
</protein>
<evidence type="ECO:0000256" key="3">
    <source>
        <dbReference type="ARBA" id="ARBA00023002"/>
    </source>
</evidence>
<dbReference type="Pfam" id="PF14226">
    <property type="entry name" value="DIOX_N"/>
    <property type="match status" value="1"/>
</dbReference>
<keyword evidence="4 7" id="KW-0408">Iron</keyword>
<accession>A0A5P1F6U1</accession>
<dbReference type="EMBL" id="CM007384">
    <property type="protein sequence ID" value="ONK73127.1"/>
    <property type="molecule type" value="Genomic_DNA"/>
</dbReference>
<evidence type="ECO:0000256" key="7">
    <source>
        <dbReference type="RuleBase" id="RU003682"/>
    </source>
</evidence>
<dbReference type="GO" id="GO:0046872">
    <property type="term" value="F:metal ion binding"/>
    <property type="evidence" value="ECO:0007669"/>
    <property type="project" value="UniProtKB-KW"/>
</dbReference>
<comment type="similarity">
    <text evidence="7">Belongs to the iron/ascorbate-dependent oxidoreductase family.</text>
</comment>
<sequence>MDAKSTSLLLPPPINIADEEKVVFDSNLPRCQVKIPRQFVWPSDERPRTLEELNAPIVDLKGFLQGDDALTDVAADLVRAACTTHGFFQVTNHGIDQGLVRDALDSMYEFFMLPLSHKLRAKRKPGSMWGYAGAHSDRFASKLPWKETLSFGHNGDCTKPAVVDYFTSTLGEEFEHMGIVYQKYCEAMNKLSLFIMELLAISLGVDRHHYRDFFKECSSIMRCNYYPPCQEPELTLGTGPHCDPTSLTILQQDNVEGLEVFVDDKWQSIRPVHGALVINIGDTFMALSNGRYKSCLHRAVVNGQRERKSLAFFVCPREDKVVKPPSSLVSKDEPRMYPDFTWADLLHFTQAHYRADMRTLQSFSHWLLSRSHISSPT</sequence>
<dbReference type="InterPro" id="IPR005123">
    <property type="entry name" value="Oxoglu/Fe-dep_dioxygenase_dom"/>
</dbReference>
<dbReference type="SUPFAM" id="SSF51197">
    <property type="entry name" value="Clavaminate synthase-like"/>
    <property type="match status" value="1"/>
</dbReference>
<evidence type="ECO:0000256" key="6">
    <source>
        <dbReference type="ARBA" id="ARBA00050797"/>
    </source>
</evidence>
<evidence type="ECO:0000256" key="4">
    <source>
        <dbReference type="ARBA" id="ARBA00023004"/>
    </source>
</evidence>
<organism evidence="9 10">
    <name type="scientific">Asparagus officinalis</name>
    <name type="common">Garden asparagus</name>
    <dbReference type="NCBI Taxonomy" id="4686"/>
    <lineage>
        <taxon>Eukaryota</taxon>
        <taxon>Viridiplantae</taxon>
        <taxon>Streptophyta</taxon>
        <taxon>Embryophyta</taxon>
        <taxon>Tracheophyta</taxon>
        <taxon>Spermatophyta</taxon>
        <taxon>Magnoliopsida</taxon>
        <taxon>Liliopsida</taxon>
        <taxon>Asparagales</taxon>
        <taxon>Asparagaceae</taxon>
        <taxon>Asparagoideae</taxon>
        <taxon>Asparagus</taxon>
    </lineage>
</organism>
<dbReference type="InterPro" id="IPR026992">
    <property type="entry name" value="DIOX_N"/>
</dbReference>
<feature type="domain" description="Fe2OG dioxygenase" evidence="8">
    <location>
        <begin position="217"/>
        <end position="316"/>
    </location>
</feature>
<dbReference type="InterPro" id="IPR044861">
    <property type="entry name" value="IPNS-like_FE2OG_OXY"/>
</dbReference>
<dbReference type="GO" id="GO:0009685">
    <property type="term" value="P:gibberellin metabolic process"/>
    <property type="evidence" value="ECO:0007669"/>
    <property type="project" value="UniProtKB-ARBA"/>
</dbReference>
<dbReference type="Gene3D" id="2.60.120.330">
    <property type="entry name" value="B-lactam Antibiotic, Isopenicillin N Synthase, Chain"/>
    <property type="match status" value="1"/>
</dbReference>
<evidence type="ECO:0000259" key="8">
    <source>
        <dbReference type="PROSITE" id="PS51471"/>
    </source>
</evidence>
<evidence type="ECO:0000313" key="9">
    <source>
        <dbReference type="EMBL" id="ONK73127.1"/>
    </source>
</evidence>
<evidence type="ECO:0000256" key="1">
    <source>
        <dbReference type="ARBA" id="ARBA00001961"/>
    </source>
</evidence>
<dbReference type="AlphaFoldDB" id="A0A5P1F6U1"/>
<dbReference type="Pfam" id="PF03171">
    <property type="entry name" value="2OG-FeII_Oxy"/>
    <property type="match status" value="1"/>
</dbReference>
<name>A0A5P1F6U1_ASPOF</name>
<gene>
    <name evidence="9" type="ORF">A4U43_C04F27530</name>
</gene>
<keyword evidence="2 7" id="KW-0479">Metal-binding</keyword>
<dbReference type="PRINTS" id="PR00682">
    <property type="entry name" value="IPNSYNTHASE"/>
</dbReference>
<comment type="catalytic activity">
    <reaction evidence="5">
        <text>gibberellin A12 + 2 2-oxoglutarate + 3 O2 + H(+) = gibberellin A9 + 2 succinate + 3 CO2 + 2 H2O</text>
        <dbReference type="Rhea" id="RHEA:60772"/>
        <dbReference type="ChEBI" id="CHEBI:15377"/>
        <dbReference type="ChEBI" id="CHEBI:15378"/>
        <dbReference type="ChEBI" id="CHEBI:15379"/>
        <dbReference type="ChEBI" id="CHEBI:16526"/>
        <dbReference type="ChEBI" id="CHEBI:16810"/>
        <dbReference type="ChEBI" id="CHEBI:30031"/>
        <dbReference type="ChEBI" id="CHEBI:58627"/>
        <dbReference type="ChEBI" id="CHEBI:73255"/>
    </reaction>
    <physiologicalReaction direction="left-to-right" evidence="5">
        <dbReference type="Rhea" id="RHEA:60773"/>
    </physiologicalReaction>
</comment>
<dbReference type="Proteomes" id="UP000243459">
    <property type="component" value="Chromosome 4"/>
</dbReference>
<comment type="cofactor">
    <cofactor evidence="1">
        <name>L-ascorbate</name>
        <dbReference type="ChEBI" id="CHEBI:38290"/>
    </cofactor>
</comment>
<dbReference type="FunFam" id="2.60.120.330:FF:000003">
    <property type="entry name" value="Gibberellin 20 oxidase 2"/>
    <property type="match status" value="1"/>
</dbReference>
<dbReference type="GO" id="GO:0016491">
    <property type="term" value="F:oxidoreductase activity"/>
    <property type="evidence" value="ECO:0007669"/>
    <property type="project" value="UniProtKB-KW"/>
</dbReference>
<keyword evidence="3 7" id="KW-0560">Oxidoreductase</keyword>
<evidence type="ECO:0000313" key="10">
    <source>
        <dbReference type="Proteomes" id="UP000243459"/>
    </source>
</evidence>
<dbReference type="Gramene" id="ONK73127">
    <property type="protein sequence ID" value="ONK73127"/>
    <property type="gene ID" value="A4U43_C04F27530"/>
</dbReference>
<dbReference type="PANTHER" id="PTHR47990">
    <property type="entry name" value="2-OXOGLUTARATE (2OG) AND FE(II)-DEPENDENT OXYGENASE SUPERFAMILY PROTEIN-RELATED"/>
    <property type="match status" value="1"/>
</dbReference>
<evidence type="ECO:0000256" key="5">
    <source>
        <dbReference type="ARBA" id="ARBA00050508"/>
    </source>
</evidence>
<comment type="catalytic activity">
    <reaction evidence="6">
        <text>gibberellin A53 + 2 2-oxoglutarate + 3 O2 + H(+) = gibberellin A20 + 2 succinate + 3 CO2 + 2 H2O</text>
        <dbReference type="Rhea" id="RHEA:60796"/>
        <dbReference type="ChEBI" id="CHEBI:15377"/>
        <dbReference type="ChEBI" id="CHEBI:15378"/>
        <dbReference type="ChEBI" id="CHEBI:15379"/>
        <dbReference type="ChEBI" id="CHEBI:16526"/>
        <dbReference type="ChEBI" id="CHEBI:16810"/>
        <dbReference type="ChEBI" id="CHEBI:30031"/>
        <dbReference type="ChEBI" id="CHEBI:58526"/>
        <dbReference type="ChEBI" id="CHEBI:143954"/>
    </reaction>
    <physiologicalReaction direction="left-to-right" evidence="6">
        <dbReference type="Rhea" id="RHEA:60797"/>
    </physiologicalReaction>
</comment>